<dbReference type="AlphaFoldDB" id="A0A831RV80"/>
<dbReference type="HAMAP" id="MF_01808">
    <property type="entry name" value="Recomb_XerC_XerD"/>
    <property type="match status" value="1"/>
</dbReference>
<dbReference type="InterPro" id="IPR044068">
    <property type="entry name" value="CB"/>
</dbReference>
<comment type="subunit">
    <text evidence="11">Forms a cyclic heterotetrameric complex composed of two molecules of XerC and two molecules of XerD.</text>
</comment>
<dbReference type="GO" id="GO:0006313">
    <property type="term" value="P:DNA transposition"/>
    <property type="evidence" value="ECO:0007669"/>
    <property type="project" value="UniProtKB-UniRule"/>
</dbReference>
<keyword evidence="6 11" id="KW-0159">Chromosome partition</keyword>
<comment type="caution">
    <text evidence="14">The sequence shown here is derived from an EMBL/GenBank/DDBJ whole genome shotgun (WGS) entry which is preliminary data.</text>
</comment>
<feature type="active site" evidence="11">
    <location>
        <position position="247"/>
    </location>
</feature>
<dbReference type="GO" id="GO:0009037">
    <property type="term" value="F:tyrosine-based site-specific recombinase activity"/>
    <property type="evidence" value="ECO:0007669"/>
    <property type="project" value="UniProtKB-UniRule"/>
</dbReference>
<dbReference type="SUPFAM" id="SSF56349">
    <property type="entry name" value="DNA breaking-rejoining enzymes"/>
    <property type="match status" value="1"/>
</dbReference>
<dbReference type="PANTHER" id="PTHR30349:SF81">
    <property type="entry name" value="TYROSINE RECOMBINASE XERC"/>
    <property type="match status" value="1"/>
</dbReference>
<evidence type="ECO:0000256" key="7">
    <source>
        <dbReference type="ARBA" id="ARBA00022908"/>
    </source>
</evidence>
<keyword evidence="5 11" id="KW-0132">Cell division</keyword>
<evidence type="ECO:0000256" key="11">
    <source>
        <dbReference type="HAMAP-Rule" id="MF_01808"/>
    </source>
</evidence>
<dbReference type="InterPro" id="IPR004107">
    <property type="entry name" value="Integrase_SAM-like_N"/>
</dbReference>
<keyword evidence="9 11" id="KW-0233">DNA recombination</keyword>
<dbReference type="InterPro" id="IPR011010">
    <property type="entry name" value="DNA_brk_join_enz"/>
</dbReference>
<dbReference type="InterPro" id="IPR023009">
    <property type="entry name" value="Tyrosine_recombinase_XerC/XerD"/>
</dbReference>
<feature type="domain" description="Core-binding (CB)" evidence="13">
    <location>
        <begin position="5"/>
        <end position="91"/>
    </location>
</feature>
<evidence type="ECO:0000256" key="6">
    <source>
        <dbReference type="ARBA" id="ARBA00022829"/>
    </source>
</evidence>
<feature type="active site" evidence="11">
    <location>
        <position position="270"/>
    </location>
</feature>
<keyword evidence="4 11" id="KW-0963">Cytoplasm</keyword>
<evidence type="ECO:0000256" key="9">
    <source>
        <dbReference type="ARBA" id="ARBA00023172"/>
    </source>
</evidence>
<dbReference type="Proteomes" id="UP000886339">
    <property type="component" value="Unassembled WGS sequence"/>
</dbReference>
<dbReference type="Gene3D" id="1.10.443.10">
    <property type="entry name" value="Intergrase catalytic core"/>
    <property type="match status" value="1"/>
</dbReference>
<comment type="function">
    <text evidence="11">Site-specific tyrosine recombinase, which acts by catalyzing the cutting and rejoining of the recombining DNA molecules. The XerC-XerD complex is essential to convert dimers of the bacterial chromosome into monomers to permit their segregation at cell division. It also contributes to the segregational stability of plasmids.</text>
</comment>
<sequence>MSPAATSDPLVDRFLHHLALERRLSPRTVDAYRRDLADFRQWHEEQAPLDWQRLRQVSIRSYAAQRHQQGLSARSLQRRLAALRAFYRFLNREGLSRQNPAIGVRAPKVRRKLPGTLDVDQLAQLLELPGDAPLDLRDQAMMELLYSSGLRLAELVSTDLNNLDRKDAMLEVTGKGSKTRRLPVGRKALEAIDRWLTVRPQLAKGDETALFVSTRGTRLSPRSVQSRLAQRAREQGAAQHVHPHLLRHSFASHLLESSGDLRAVQELLGHADISTTQIYTHLDFQHLAEIYDQSHPRARKKK</sequence>
<evidence type="ECO:0000256" key="3">
    <source>
        <dbReference type="ARBA" id="ARBA00015804"/>
    </source>
</evidence>
<comment type="subcellular location">
    <subcellularLocation>
        <location evidence="1 11">Cytoplasm</location>
    </subcellularLocation>
</comment>
<dbReference type="PROSITE" id="PS51900">
    <property type="entry name" value="CB"/>
    <property type="match status" value="1"/>
</dbReference>
<dbReference type="InterPro" id="IPR011931">
    <property type="entry name" value="Recomb_XerC"/>
</dbReference>
<dbReference type="InterPro" id="IPR010998">
    <property type="entry name" value="Integrase_recombinase_N"/>
</dbReference>
<dbReference type="GO" id="GO:0007059">
    <property type="term" value="P:chromosome segregation"/>
    <property type="evidence" value="ECO:0007669"/>
    <property type="project" value="UniProtKB-UniRule"/>
</dbReference>
<proteinExistence type="inferred from homology"/>
<evidence type="ECO:0000256" key="8">
    <source>
        <dbReference type="ARBA" id="ARBA00023125"/>
    </source>
</evidence>
<evidence type="ECO:0000259" key="13">
    <source>
        <dbReference type="PROSITE" id="PS51900"/>
    </source>
</evidence>
<evidence type="ECO:0000256" key="5">
    <source>
        <dbReference type="ARBA" id="ARBA00022618"/>
    </source>
</evidence>
<dbReference type="EMBL" id="DRLF01000211">
    <property type="protein sequence ID" value="HEC06361.1"/>
    <property type="molecule type" value="Genomic_DNA"/>
</dbReference>
<evidence type="ECO:0000256" key="2">
    <source>
        <dbReference type="ARBA" id="ARBA00006657"/>
    </source>
</evidence>
<evidence type="ECO:0000256" key="10">
    <source>
        <dbReference type="ARBA" id="ARBA00023306"/>
    </source>
</evidence>
<comment type="similarity">
    <text evidence="2 11">Belongs to the 'phage' integrase family. XerC subfamily.</text>
</comment>
<dbReference type="NCBIfam" id="TIGR02224">
    <property type="entry name" value="recomb_XerC"/>
    <property type="match status" value="1"/>
</dbReference>
<dbReference type="InterPro" id="IPR013762">
    <property type="entry name" value="Integrase-like_cat_sf"/>
</dbReference>
<reference evidence="14" key="1">
    <citation type="journal article" date="2020" name="mSystems">
        <title>Genome- and Community-Level Interaction Insights into Carbon Utilization and Element Cycling Functions of Hydrothermarchaeota in Hydrothermal Sediment.</title>
        <authorList>
            <person name="Zhou Z."/>
            <person name="Liu Y."/>
            <person name="Xu W."/>
            <person name="Pan J."/>
            <person name="Luo Z.H."/>
            <person name="Li M."/>
        </authorList>
    </citation>
    <scope>NUCLEOTIDE SEQUENCE [LARGE SCALE GENOMIC DNA]</scope>
    <source>
        <strain evidence="14">HyVt-458</strain>
    </source>
</reference>
<evidence type="ECO:0000259" key="12">
    <source>
        <dbReference type="PROSITE" id="PS51898"/>
    </source>
</evidence>
<dbReference type="GO" id="GO:0051301">
    <property type="term" value="P:cell division"/>
    <property type="evidence" value="ECO:0007669"/>
    <property type="project" value="UniProtKB-UniRule"/>
</dbReference>
<evidence type="ECO:0000313" key="14">
    <source>
        <dbReference type="EMBL" id="HEC06361.1"/>
    </source>
</evidence>
<evidence type="ECO:0000256" key="4">
    <source>
        <dbReference type="ARBA" id="ARBA00022490"/>
    </source>
</evidence>
<evidence type="ECO:0000256" key="1">
    <source>
        <dbReference type="ARBA" id="ARBA00004496"/>
    </source>
</evidence>
<dbReference type="InterPro" id="IPR050090">
    <property type="entry name" value="Tyrosine_recombinase_XerCD"/>
</dbReference>
<dbReference type="GO" id="GO:0003677">
    <property type="term" value="F:DNA binding"/>
    <property type="evidence" value="ECO:0007669"/>
    <property type="project" value="UniProtKB-UniRule"/>
</dbReference>
<feature type="active site" evidence="11">
    <location>
        <position position="175"/>
    </location>
</feature>
<feature type="active site" evidence="11">
    <location>
        <position position="244"/>
    </location>
</feature>
<dbReference type="PANTHER" id="PTHR30349">
    <property type="entry name" value="PHAGE INTEGRASE-RELATED"/>
    <property type="match status" value="1"/>
</dbReference>
<accession>A0A831RV80</accession>
<gene>
    <name evidence="11 14" type="primary">xerC</name>
    <name evidence="14" type="ORF">ENJ12_05900</name>
</gene>
<feature type="domain" description="Tyr recombinase" evidence="12">
    <location>
        <begin position="112"/>
        <end position="292"/>
    </location>
</feature>
<keyword evidence="7 11" id="KW-0229">DNA integration</keyword>
<dbReference type="PROSITE" id="PS51898">
    <property type="entry name" value="TYR_RECOMBINASE"/>
    <property type="match status" value="1"/>
</dbReference>
<dbReference type="Pfam" id="PF00589">
    <property type="entry name" value="Phage_integrase"/>
    <property type="match status" value="1"/>
</dbReference>
<dbReference type="InterPro" id="IPR002104">
    <property type="entry name" value="Integrase_catalytic"/>
</dbReference>
<keyword evidence="10 11" id="KW-0131">Cell cycle</keyword>
<keyword evidence="8 11" id="KW-0238">DNA-binding</keyword>
<protein>
    <recommendedName>
        <fullName evidence="3 11">Tyrosine recombinase XerC</fullName>
    </recommendedName>
</protein>
<feature type="active site" evidence="11">
    <location>
        <position position="151"/>
    </location>
</feature>
<dbReference type="Gene3D" id="1.10.150.130">
    <property type="match status" value="1"/>
</dbReference>
<dbReference type="Pfam" id="PF02899">
    <property type="entry name" value="Phage_int_SAM_1"/>
    <property type="match status" value="1"/>
</dbReference>
<dbReference type="NCBIfam" id="NF001399">
    <property type="entry name" value="PRK00283.1"/>
    <property type="match status" value="1"/>
</dbReference>
<dbReference type="CDD" id="cd00798">
    <property type="entry name" value="INT_XerDC_C"/>
    <property type="match status" value="1"/>
</dbReference>
<name>A0A831RV80_9GAMM</name>
<dbReference type="GO" id="GO:0005737">
    <property type="term" value="C:cytoplasm"/>
    <property type="evidence" value="ECO:0007669"/>
    <property type="project" value="UniProtKB-SubCell"/>
</dbReference>
<feature type="active site" description="O-(3'-phospho-DNA)-tyrosine intermediate" evidence="11">
    <location>
        <position position="279"/>
    </location>
</feature>
<organism evidence="14">
    <name type="scientific">Thiolapillus brandeum</name>
    <dbReference type="NCBI Taxonomy" id="1076588"/>
    <lineage>
        <taxon>Bacteria</taxon>
        <taxon>Pseudomonadati</taxon>
        <taxon>Pseudomonadota</taxon>
        <taxon>Gammaproteobacteria</taxon>
        <taxon>Chromatiales</taxon>
        <taxon>Sedimenticolaceae</taxon>
        <taxon>Thiolapillus</taxon>
    </lineage>
</organism>